<gene>
    <name evidence="3" type="ORF">PCANC_21112</name>
</gene>
<dbReference type="AlphaFoldDB" id="A0A2N5TW04"/>
<protein>
    <submittedName>
        <fullName evidence="3">Uncharacterized protein</fullName>
    </submittedName>
</protein>
<keyword evidence="2" id="KW-0732">Signal</keyword>
<evidence type="ECO:0000256" key="2">
    <source>
        <dbReference type="SAM" id="SignalP"/>
    </source>
</evidence>
<proteinExistence type="predicted"/>
<feature type="signal peptide" evidence="2">
    <location>
        <begin position="1"/>
        <end position="23"/>
    </location>
</feature>
<evidence type="ECO:0000313" key="4">
    <source>
        <dbReference type="Proteomes" id="UP000235388"/>
    </source>
</evidence>
<dbReference type="Proteomes" id="UP000235388">
    <property type="component" value="Unassembled WGS sequence"/>
</dbReference>
<sequence length="55" mass="6320">MSSRTFLIVMMLFIIQLVQLLKSQPTKMESFIEKRGVGDGHSTSETQNRSDNHDH</sequence>
<evidence type="ECO:0000256" key="1">
    <source>
        <dbReference type="SAM" id="MobiDB-lite"/>
    </source>
</evidence>
<organism evidence="3 4">
    <name type="scientific">Puccinia coronata f. sp. avenae</name>
    <dbReference type="NCBI Taxonomy" id="200324"/>
    <lineage>
        <taxon>Eukaryota</taxon>
        <taxon>Fungi</taxon>
        <taxon>Dikarya</taxon>
        <taxon>Basidiomycota</taxon>
        <taxon>Pucciniomycotina</taxon>
        <taxon>Pucciniomycetes</taxon>
        <taxon>Pucciniales</taxon>
        <taxon>Pucciniaceae</taxon>
        <taxon>Puccinia</taxon>
    </lineage>
</organism>
<feature type="region of interest" description="Disordered" evidence="1">
    <location>
        <begin position="32"/>
        <end position="55"/>
    </location>
</feature>
<name>A0A2N5TW04_9BASI</name>
<keyword evidence="4" id="KW-1185">Reference proteome</keyword>
<dbReference type="EMBL" id="PGCJ01000402">
    <property type="protein sequence ID" value="PLW29681.1"/>
    <property type="molecule type" value="Genomic_DNA"/>
</dbReference>
<accession>A0A2N5TW04</accession>
<evidence type="ECO:0000313" key="3">
    <source>
        <dbReference type="EMBL" id="PLW29681.1"/>
    </source>
</evidence>
<feature type="chain" id="PRO_5014911397" evidence="2">
    <location>
        <begin position="24"/>
        <end position="55"/>
    </location>
</feature>
<comment type="caution">
    <text evidence="3">The sequence shown here is derived from an EMBL/GenBank/DDBJ whole genome shotgun (WGS) entry which is preliminary data.</text>
</comment>
<reference evidence="3 4" key="1">
    <citation type="submission" date="2017-11" db="EMBL/GenBank/DDBJ databases">
        <title>De novo assembly and phasing of dikaryotic genomes from two isolates of Puccinia coronata f. sp. avenae, the causal agent of oat crown rust.</title>
        <authorList>
            <person name="Miller M.E."/>
            <person name="Zhang Y."/>
            <person name="Omidvar V."/>
            <person name="Sperschneider J."/>
            <person name="Schwessinger B."/>
            <person name="Raley C."/>
            <person name="Palmer J.M."/>
            <person name="Garnica D."/>
            <person name="Upadhyaya N."/>
            <person name="Rathjen J."/>
            <person name="Taylor J.M."/>
            <person name="Park R.F."/>
            <person name="Dodds P.N."/>
            <person name="Hirsch C.D."/>
            <person name="Kianian S.F."/>
            <person name="Figueroa M."/>
        </authorList>
    </citation>
    <scope>NUCLEOTIDE SEQUENCE [LARGE SCALE GENOMIC DNA]</scope>
    <source>
        <strain evidence="3">12NC29</strain>
    </source>
</reference>